<dbReference type="PROSITE" id="PS50082">
    <property type="entry name" value="WD_REPEATS_2"/>
    <property type="match status" value="4"/>
</dbReference>
<dbReference type="Proteomes" id="UP000078046">
    <property type="component" value="Unassembled WGS sequence"/>
</dbReference>
<feature type="repeat" description="WD" evidence="4">
    <location>
        <begin position="172"/>
        <end position="213"/>
    </location>
</feature>
<name>A0A177AVX5_9BILA</name>
<dbReference type="Gene3D" id="2.130.10.10">
    <property type="entry name" value="YVTN repeat-like/Quinoprotein amine dehydrogenase"/>
    <property type="match status" value="2"/>
</dbReference>
<dbReference type="EMBL" id="LWCA01001327">
    <property type="protein sequence ID" value="OAF65364.1"/>
    <property type="molecule type" value="Genomic_DNA"/>
</dbReference>
<evidence type="ECO:0000256" key="3">
    <source>
        <dbReference type="ARBA" id="ARBA00037984"/>
    </source>
</evidence>
<dbReference type="InterPro" id="IPR050505">
    <property type="entry name" value="WDR55/POC1"/>
</dbReference>
<proteinExistence type="inferred from homology"/>
<feature type="repeat" description="WD" evidence="4">
    <location>
        <begin position="214"/>
        <end position="255"/>
    </location>
</feature>
<dbReference type="SUPFAM" id="SSF50978">
    <property type="entry name" value="WD40 repeat-like"/>
    <property type="match status" value="1"/>
</dbReference>
<dbReference type="InterPro" id="IPR001680">
    <property type="entry name" value="WD40_rpt"/>
</dbReference>
<dbReference type="CDD" id="cd00200">
    <property type="entry name" value="WD40"/>
    <property type="match status" value="1"/>
</dbReference>
<dbReference type="InterPro" id="IPR036322">
    <property type="entry name" value="WD40_repeat_dom_sf"/>
</dbReference>
<dbReference type="AlphaFoldDB" id="A0A177AVX5"/>
<evidence type="ECO:0000256" key="4">
    <source>
        <dbReference type="PROSITE-ProRule" id="PRU00221"/>
    </source>
</evidence>
<keyword evidence="1 4" id="KW-0853">WD repeat</keyword>
<dbReference type="OrthoDB" id="674604at2759"/>
<dbReference type="SMART" id="SM00320">
    <property type="entry name" value="WD40"/>
    <property type="match status" value="4"/>
</dbReference>
<keyword evidence="2" id="KW-0677">Repeat</keyword>
<evidence type="ECO:0000313" key="6">
    <source>
        <dbReference type="Proteomes" id="UP000078046"/>
    </source>
</evidence>
<dbReference type="PROSITE" id="PS50294">
    <property type="entry name" value="WD_REPEATS_REGION"/>
    <property type="match status" value="4"/>
</dbReference>
<feature type="non-terminal residue" evidence="5">
    <location>
        <position position="1"/>
    </location>
</feature>
<feature type="repeat" description="WD" evidence="4">
    <location>
        <begin position="130"/>
        <end position="171"/>
    </location>
</feature>
<keyword evidence="6" id="KW-1185">Reference proteome</keyword>
<dbReference type="PANTHER" id="PTHR44019">
    <property type="entry name" value="WD REPEAT-CONTAINING PROTEIN 55"/>
    <property type="match status" value="1"/>
</dbReference>
<dbReference type="PROSITE" id="PS00678">
    <property type="entry name" value="WD_REPEATS_1"/>
    <property type="match status" value="1"/>
</dbReference>
<dbReference type="PRINTS" id="PR00320">
    <property type="entry name" value="GPROTEINBRPT"/>
</dbReference>
<reference evidence="5 6" key="1">
    <citation type="submission" date="2016-04" db="EMBL/GenBank/DDBJ databases">
        <title>The genome of Intoshia linei affirms orthonectids as highly simplified spiralians.</title>
        <authorList>
            <person name="Mikhailov K.V."/>
            <person name="Slusarev G.S."/>
            <person name="Nikitin M.A."/>
            <person name="Logacheva M.D."/>
            <person name="Penin A."/>
            <person name="Aleoshin V."/>
            <person name="Panchin Y.V."/>
        </authorList>
    </citation>
    <scope>NUCLEOTIDE SEQUENCE [LARGE SCALE GENOMIC DNA]</scope>
    <source>
        <strain evidence="5">Intl2013</strain>
        <tissue evidence="5">Whole animal</tissue>
    </source>
</reference>
<sequence>INFNEEDKKKKPNLILFYNKNKGGVNVHDYLCNEYNTKRNTIGWPHCLFNTFYTLFINRELLYAEEIILETFEKSLCNDNKLFRNLSFQHPSTSIAVKRRKCYFCVTNEFKETNNLCKICPVYVCKNHSNIEHTGEVIALSYDTSGRYLISGSFDNTMCLWDVHSGKKIQKLIGHDAEISNCVFNYDGSLIASSSMDYTTKLWYPGSGKCVTTHTDHANEVIDITFSLDGDFLASASCDRTVMLYNVKNNKRMFEFKGHTDETCRLWDTNTGKCVQVLKGHTDDVFGCSFNYDGDYIITGSKDNTCRIWKSL</sequence>
<feature type="repeat" description="WD" evidence="4">
    <location>
        <begin position="278"/>
        <end position="312"/>
    </location>
</feature>
<gene>
    <name evidence="5" type="ORF">A3Q56_06931</name>
</gene>
<organism evidence="5 6">
    <name type="scientific">Intoshia linei</name>
    <dbReference type="NCBI Taxonomy" id="1819745"/>
    <lineage>
        <taxon>Eukaryota</taxon>
        <taxon>Metazoa</taxon>
        <taxon>Spiralia</taxon>
        <taxon>Lophotrochozoa</taxon>
        <taxon>Mesozoa</taxon>
        <taxon>Orthonectida</taxon>
        <taxon>Rhopaluridae</taxon>
        <taxon>Intoshia</taxon>
    </lineage>
</organism>
<protein>
    <submittedName>
        <fullName evidence="5">Uncharacterized protein</fullName>
    </submittedName>
</protein>
<evidence type="ECO:0000256" key="2">
    <source>
        <dbReference type="ARBA" id="ARBA00022737"/>
    </source>
</evidence>
<accession>A0A177AVX5</accession>
<dbReference type="Pfam" id="PF00400">
    <property type="entry name" value="WD40"/>
    <property type="match status" value="4"/>
</dbReference>
<dbReference type="InterPro" id="IPR015943">
    <property type="entry name" value="WD40/YVTN_repeat-like_dom_sf"/>
</dbReference>
<dbReference type="InterPro" id="IPR019775">
    <property type="entry name" value="WD40_repeat_CS"/>
</dbReference>
<comment type="caution">
    <text evidence="5">The sequence shown here is derived from an EMBL/GenBank/DDBJ whole genome shotgun (WGS) entry which is preliminary data.</text>
</comment>
<comment type="similarity">
    <text evidence="3">Belongs to the WD repeat POC1 family.</text>
</comment>
<evidence type="ECO:0000313" key="5">
    <source>
        <dbReference type="EMBL" id="OAF65364.1"/>
    </source>
</evidence>
<dbReference type="PANTHER" id="PTHR44019:SF8">
    <property type="entry name" value="POC1 CENTRIOLAR PROTEIN HOMOLOG"/>
    <property type="match status" value="1"/>
</dbReference>
<evidence type="ECO:0000256" key="1">
    <source>
        <dbReference type="ARBA" id="ARBA00022574"/>
    </source>
</evidence>
<dbReference type="InterPro" id="IPR020472">
    <property type="entry name" value="WD40_PAC1"/>
</dbReference>